<dbReference type="SMART" id="SM00233">
    <property type="entry name" value="PH"/>
    <property type="match status" value="1"/>
</dbReference>
<feature type="compositionally biased region" description="Basic and acidic residues" evidence="11">
    <location>
        <begin position="299"/>
        <end position="358"/>
    </location>
</feature>
<feature type="compositionally biased region" description="Pro residues" evidence="11">
    <location>
        <begin position="16"/>
        <end position="25"/>
    </location>
</feature>
<gene>
    <name evidence="15" type="primary">CLA4</name>
    <name evidence="15" type="ORF">Q9L58_000333</name>
</gene>
<feature type="compositionally biased region" description="Polar residues" evidence="11">
    <location>
        <begin position="482"/>
        <end position="497"/>
    </location>
</feature>
<proteinExistence type="inferred from homology"/>
<evidence type="ECO:0000256" key="11">
    <source>
        <dbReference type="SAM" id="MobiDB-lite"/>
    </source>
</evidence>
<dbReference type="Proteomes" id="UP001447188">
    <property type="component" value="Unassembled WGS sequence"/>
</dbReference>
<dbReference type="Gene3D" id="1.10.510.10">
    <property type="entry name" value="Transferase(Phosphotransferase) domain 1"/>
    <property type="match status" value="1"/>
</dbReference>
<dbReference type="Pfam" id="PF00069">
    <property type="entry name" value="Pkinase"/>
    <property type="match status" value="1"/>
</dbReference>
<feature type="compositionally biased region" description="Polar residues" evidence="11">
    <location>
        <begin position="1"/>
        <end position="13"/>
    </location>
</feature>
<dbReference type="SMART" id="SM00285">
    <property type="entry name" value="PBD"/>
    <property type="match status" value="1"/>
</dbReference>
<keyword evidence="8" id="KW-0067">ATP-binding</keyword>
<evidence type="ECO:0000259" key="12">
    <source>
        <dbReference type="PROSITE" id="PS50003"/>
    </source>
</evidence>
<evidence type="ECO:0000256" key="9">
    <source>
        <dbReference type="ARBA" id="ARBA00047899"/>
    </source>
</evidence>
<dbReference type="SUPFAM" id="SSF50729">
    <property type="entry name" value="PH domain-like"/>
    <property type="match status" value="1"/>
</dbReference>
<keyword evidence="3" id="KW-0589">Pheromone response</keyword>
<feature type="region of interest" description="Disordered" evidence="11">
    <location>
        <begin position="284"/>
        <end position="534"/>
    </location>
</feature>
<feature type="domain" description="CRIB" evidence="14">
    <location>
        <begin position="196"/>
        <end position="209"/>
    </location>
</feature>
<dbReference type="GO" id="GO:0004674">
    <property type="term" value="F:protein serine/threonine kinase activity"/>
    <property type="evidence" value="ECO:0007669"/>
    <property type="project" value="UniProtKB-EC"/>
</dbReference>
<evidence type="ECO:0000256" key="5">
    <source>
        <dbReference type="ARBA" id="ARBA00022679"/>
    </source>
</evidence>
<evidence type="ECO:0000256" key="10">
    <source>
        <dbReference type="ARBA" id="ARBA00048679"/>
    </source>
</evidence>
<evidence type="ECO:0000256" key="1">
    <source>
        <dbReference type="ARBA" id="ARBA00008874"/>
    </source>
</evidence>
<feature type="compositionally biased region" description="Basic and acidic residues" evidence="11">
    <location>
        <begin position="523"/>
        <end position="534"/>
    </location>
</feature>
<keyword evidence="4" id="KW-0723">Serine/threonine-protein kinase</keyword>
<keyword evidence="7 15" id="KW-0418">Kinase</keyword>
<dbReference type="InterPro" id="IPR036936">
    <property type="entry name" value="CRIB_dom_sf"/>
</dbReference>
<feature type="compositionally biased region" description="Low complexity" evidence="11">
    <location>
        <begin position="26"/>
        <end position="49"/>
    </location>
</feature>
<name>A0ABR3GY75_9PEZI</name>
<comment type="catalytic activity">
    <reaction evidence="9">
        <text>L-threonyl-[protein] + ATP = O-phospho-L-threonyl-[protein] + ADP + H(+)</text>
        <dbReference type="Rhea" id="RHEA:46608"/>
        <dbReference type="Rhea" id="RHEA-COMP:11060"/>
        <dbReference type="Rhea" id="RHEA-COMP:11605"/>
        <dbReference type="ChEBI" id="CHEBI:15378"/>
        <dbReference type="ChEBI" id="CHEBI:30013"/>
        <dbReference type="ChEBI" id="CHEBI:30616"/>
        <dbReference type="ChEBI" id="CHEBI:61977"/>
        <dbReference type="ChEBI" id="CHEBI:456216"/>
        <dbReference type="EC" id="2.7.11.1"/>
    </reaction>
</comment>
<dbReference type="PROSITE" id="PS50108">
    <property type="entry name" value="CRIB"/>
    <property type="match status" value="1"/>
</dbReference>
<feature type="domain" description="PH" evidence="12">
    <location>
        <begin position="84"/>
        <end position="191"/>
    </location>
</feature>
<sequence length="848" mass="93925">MASSYQYNDNSFLNPGPAPRPPQGRPPVLSSSASTTSTIHHPHHSTVSTLNSPSPYGSAISLVSTNNSQISAGNGGTMTYSVDGKIREGWASIKEDGLKSLYWTKKYLILREISLDFHKSESSSSMSLSIPLKDIVSVNRTDLKPYCFEVIRTASSQQGQSFDAPRRTVFVSVKSDQDLYAWIDDVYSRCPSMGGVSNPTNFTHKVHVGFDPVSGGFTGLPEEWSKLLNSSAITKEDYQKNPQAVIEVLEFYTEGQQRLNQSNGFNAMAPIPASAIAAQQRNLAMQTGGPAPSNGQQAQDREQWERERERDAYREKEYEKSQREQQSQRERQEKERRQREQDREQEQREREERAREDDSFNQSRQDDGYDDEDYPQKGGSAQQPIMMGGGGGSLSSQGRYNPMAPKTSSSTPRTPQKANGRDMNPQRPAPSAPSSTLPRPAQGSLRTPASQQTTLRAPPSRPEQKSPSREPSPSTGAREPTPISTKQPALQAQTQASRIPAPTTPTVKPLNVPSKPANAAKEVITKQERKETQKRISNMTEAQVMEKLRSVVSPGDPNQSYTKLKKVGQGASGSVYVAKINSSPASSMAASMLSGSGKNSARVAIKQMDLAHQPRKELIVNEILVMKESQHPNIVNFLDAFLKGNSELWVVMEYMEGGALTDVIENNNLEEDQIATICFETCKGLEHLHTQNIIHRDIKSDNVLLDAFGHVKITDFGFCAKLTEQKSKRATMVGTPYWMAPEVVKQKEYDAKVDIWSLGIMAIEMIESEPPYLNEEPLKALYLIATHGTPTLKKPEKLSKELKNFLAVCLCVDVKHRATAEELLKHEFLRKGCPLASLAALLTFKQGK</sequence>
<dbReference type="PANTHER" id="PTHR45832:SF22">
    <property type="entry name" value="SERINE_THREONINE-PROTEIN KINASE SAMKA-RELATED"/>
    <property type="match status" value="1"/>
</dbReference>
<dbReference type="InterPro" id="IPR000095">
    <property type="entry name" value="CRIB_dom"/>
</dbReference>
<comment type="catalytic activity">
    <reaction evidence="10">
        <text>L-seryl-[protein] + ATP = O-phospho-L-seryl-[protein] + ADP + H(+)</text>
        <dbReference type="Rhea" id="RHEA:17989"/>
        <dbReference type="Rhea" id="RHEA-COMP:9863"/>
        <dbReference type="Rhea" id="RHEA-COMP:11604"/>
        <dbReference type="ChEBI" id="CHEBI:15378"/>
        <dbReference type="ChEBI" id="CHEBI:29999"/>
        <dbReference type="ChEBI" id="CHEBI:30616"/>
        <dbReference type="ChEBI" id="CHEBI:83421"/>
        <dbReference type="ChEBI" id="CHEBI:456216"/>
        <dbReference type="EC" id="2.7.11.1"/>
    </reaction>
</comment>
<evidence type="ECO:0000256" key="4">
    <source>
        <dbReference type="ARBA" id="ARBA00022527"/>
    </source>
</evidence>
<dbReference type="CDD" id="cd06614">
    <property type="entry name" value="STKc_PAK"/>
    <property type="match status" value="1"/>
</dbReference>
<dbReference type="InterPro" id="IPR000719">
    <property type="entry name" value="Prot_kinase_dom"/>
</dbReference>
<dbReference type="InterPro" id="IPR008271">
    <property type="entry name" value="Ser/Thr_kinase_AS"/>
</dbReference>
<keyword evidence="6" id="KW-0547">Nucleotide-binding</keyword>
<protein>
    <recommendedName>
        <fullName evidence="2">non-specific serine/threonine protein kinase</fullName>
        <ecNumber evidence="2">2.7.11.1</ecNumber>
    </recommendedName>
</protein>
<dbReference type="PROSITE" id="PS50011">
    <property type="entry name" value="PROTEIN_KINASE_DOM"/>
    <property type="match status" value="1"/>
</dbReference>
<feature type="compositionally biased region" description="Polar residues" evidence="11">
    <location>
        <begin position="444"/>
        <end position="455"/>
    </location>
</feature>
<keyword evidence="5 15" id="KW-0808">Transferase</keyword>
<evidence type="ECO:0000256" key="2">
    <source>
        <dbReference type="ARBA" id="ARBA00012513"/>
    </source>
</evidence>
<dbReference type="CDD" id="cd13279">
    <property type="entry name" value="PH_Cla4_Ste20"/>
    <property type="match status" value="1"/>
</dbReference>
<dbReference type="Gene3D" id="2.30.29.30">
    <property type="entry name" value="Pleckstrin-homology domain (PH domain)/Phosphotyrosine-binding domain (PTB)"/>
    <property type="match status" value="1"/>
</dbReference>
<dbReference type="InterPro" id="IPR011993">
    <property type="entry name" value="PH-like_dom_sf"/>
</dbReference>
<dbReference type="SUPFAM" id="SSF56112">
    <property type="entry name" value="Protein kinase-like (PK-like)"/>
    <property type="match status" value="1"/>
</dbReference>
<accession>A0ABR3GY75</accession>
<dbReference type="PROSITE" id="PS50003">
    <property type="entry name" value="PH_DOMAIN"/>
    <property type="match status" value="1"/>
</dbReference>
<dbReference type="Pfam" id="PF00786">
    <property type="entry name" value="PBD"/>
    <property type="match status" value="1"/>
</dbReference>
<evidence type="ECO:0000313" key="15">
    <source>
        <dbReference type="EMBL" id="KAL0640662.1"/>
    </source>
</evidence>
<dbReference type="EC" id="2.7.11.1" evidence="2"/>
<dbReference type="Gene3D" id="3.90.810.10">
    <property type="entry name" value="CRIB domain"/>
    <property type="match status" value="1"/>
</dbReference>
<dbReference type="InterPro" id="IPR051931">
    <property type="entry name" value="PAK3-like"/>
</dbReference>
<dbReference type="InterPro" id="IPR011009">
    <property type="entry name" value="Kinase-like_dom_sf"/>
</dbReference>
<organism evidence="15 16">
    <name type="scientific">Discina gigas</name>
    <dbReference type="NCBI Taxonomy" id="1032678"/>
    <lineage>
        <taxon>Eukaryota</taxon>
        <taxon>Fungi</taxon>
        <taxon>Dikarya</taxon>
        <taxon>Ascomycota</taxon>
        <taxon>Pezizomycotina</taxon>
        <taxon>Pezizomycetes</taxon>
        <taxon>Pezizales</taxon>
        <taxon>Discinaceae</taxon>
        <taxon>Discina</taxon>
    </lineage>
</organism>
<evidence type="ECO:0000256" key="7">
    <source>
        <dbReference type="ARBA" id="ARBA00022777"/>
    </source>
</evidence>
<dbReference type="Gene3D" id="3.30.200.20">
    <property type="entry name" value="Phosphorylase Kinase, domain 1"/>
    <property type="match status" value="1"/>
</dbReference>
<dbReference type="EMBL" id="JBBBZM010000002">
    <property type="protein sequence ID" value="KAL0640662.1"/>
    <property type="molecule type" value="Genomic_DNA"/>
</dbReference>
<comment type="similarity">
    <text evidence="1">Belongs to the protein kinase superfamily. STE Ser/Thr protein kinase family. STE20 subfamily.</text>
</comment>
<dbReference type="CDD" id="cd01093">
    <property type="entry name" value="CRIB_PAK_like"/>
    <property type="match status" value="1"/>
</dbReference>
<dbReference type="Pfam" id="PF00169">
    <property type="entry name" value="PH"/>
    <property type="match status" value="1"/>
</dbReference>
<feature type="region of interest" description="Disordered" evidence="11">
    <location>
        <begin position="1"/>
        <end position="52"/>
    </location>
</feature>
<dbReference type="PANTHER" id="PTHR45832">
    <property type="entry name" value="SERINE/THREONINE-PROTEIN KINASE SAMKA-RELATED-RELATED"/>
    <property type="match status" value="1"/>
</dbReference>
<evidence type="ECO:0000256" key="6">
    <source>
        <dbReference type="ARBA" id="ARBA00022741"/>
    </source>
</evidence>
<comment type="caution">
    <text evidence="15">The sequence shown here is derived from an EMBL/GenBank/DDBJ whole genome shotgun (WGS) entry which is preliminary data.</text>
</comment>
<evidence type="ECO:0000256" key="8">
    <source>
        <dbReference type="ARBA" id="ARBA00022840"/>
    </source>
</evidence>
<feature type="compositionally biased region" description="Polar residues" evidence="11">
    <location>
        <begin position="406"/>
        <end position="417"/>
    </location>
</feature>
<reference evidence="15 16" key="1">
    <citation type="submission" date="2024-02" db="EMBL/GenBank/DDBJ databases">
        <title>Discinaceae phylogenomics.</title>
        <authorList>
            <person name="Dirks A.C."/>
            <person name="James T.Y."/>
        </authorList>
    </citation>
    <scope>NUCLEOTIDE SEQUENCE [LARGE SCALE GENOMIC DNA]</scope>
    <source>
        <strain evidence="15 16">ACD0624</strain>
    </source>
</reference>
<dbReference type="InterPro" id="IPR001849">
    <property type="entry name" value="PH_domain"/>
</dbReference>
<evidence type="ECO:0000259" key="14">
    <source>
        <dbReference type="PROSITE" id="PS50108"/>
    </source>
</evidence>
<keyword evidence="16" id="KW-1185">Reference proteome</keyword>
<evidence type="ECO:0000256" key="3">
    <source>
        <dbReference type="ARBA" id="ARBA00022507"/>
    </source>
</evidence>
<dbReference type="InterPro" id="IPR033923">
    <property type="entry name" value="PAK_BD"/>
</dbReference>
<evidence type="ECO:0000259" key="13">
    <source>
        <dbReference type="PROSITE" id="PS50011"/>
    </source>
</evidence>
<dbReference type="SMART" id="SM00220">
    <property type="entry name" value="S_TKc"/>
    <property type="match status" value="1"/>
</dbReference>
<feature type="domain" description="Protein kinase" evidence="13">
    <location>
        <begin position="561"/>
        <end position="829"/>
    </location>
</feature>
<dbReference type="PROSITE" id="PS00108">
    <property type="entry name" value="PROTEIN_KINASE_ST"/>
    <property type="match status" value="1"/>
</dbReference>
<evidence type="ECO:0000313" key="16">
    <source>
        <dbReference type="Proteomes" id="UP001447188"/>
    </source>
</evidence>